<dbReference type="KEGG" id="buy:D8S85_03530"/>
<dbReference type="Pfam" id="PF16132">
    <property type="entry name" value="DUF4843"/>
    <property type="match status" value="1"/>
</dbReference>
<proteinExistence type="predicted"/>
<keyword evidence="2" id="KW-1185">Reference proteome</keyword>
<evidence type="ECO:0000313" key="1">
    <source>
        <dbReference type="EMBL" id="AZS28715.1"/>
    </source>
</evidence>
<evidence type="ECO:0000313" key="2">
    <source>
        <dbReference type="Proteomes" id="UP000270673"/>
    </source>
</evidence>
<dbReference type="AlphaFoldDB" id="A0A3S9VQD5"/>
<sequence length="242" mass="27797">MKLLHNKEEEIMKNRIFIILVCVFVWMGCDEREIPEYNTGKYYIEFENETIDSTIFTFIYYPNNEYYDLPIPVKIAGEAADKDLTYKVSVDGELSTVESKHYALPETMVFRKGLYHDTCYVRLNKTADLSNGAVRLVLFLEATSDMAVGKLENSVAIIQISNTIARPAWWDSNVEQYYLGTYSQKKFVLFLRVTGADLTDASDSEKRAYALDFKQYLIDHRGDPETIDEDGQPMTVPVLGLE</sequence>
<reference evidence="1 2" key="1">
    <citation type="submission" date="2018-10" db="EMBL/GenBank/DDBJ databases">
        <title>Butyricimonas faecalis sp. nov., isolated from human faeces and emended description of the genus Butyricimonas.</title>
        <authorList>
            <person name="Le Roy T."/>
            <person name="Van der Smissen P."/>
            <person name="Paquot A."/>
            <person name="Delzenne N."/>
            <person name="Muccioli G."/>
            <person name="Collet J.-F."/>
            <person name="Cani P.D."/>
        </authorList>
    </citation>
    <scope>NUCLEOTIDE SEQUENCE [LARGE SCALE GENOMIC DNA]</scope>
    <source>
        <strain evidence="1 2">H184</strain>
    </source>
</reference>
<dbReference type="EMBL" id="CP032819">
    <property type="protein sequence ID" value="AZS28715.1"/>
    <property type="molecule type" value="Genomic_DNA"/>
</dbReference>
<dbReference type="Proteomes" id="UP000270673">
    <property type="component" value="Chromosome"/>
</dbReference>
<dbReference type="PROSITE" id="PS51257">
    <property type="entry name" value="PROKAR_LIPOPROTEIN"/>
    <property type="match status" value="1"/>
</dbReference>
<accession>A0A3S9VQD5</accession>
<dbReference type="InterPro" id="IPR032299">
    <property type="entry name" value="DUF4843"/>
</dbReference>
<protein>
    <submittedName>
        <fullName evidence="1">DUF4843 domain-containing protein</fullName>
    </submittedName>
</protein>
<name>A0A3S9VQD5_9BACT</name>
<organism evidence="1 2">
    <name type="scientific">Butyricimonas faecalis</name>
    <dbReference type="NCBI Taxonomy" id="2093856"/>
    <lineage>
        <taxon>Bacteria</taxon>
        <taxon>Pseudomonadati</taxon>
        <taxon>Bacteroidota</taxon>
        <taxon>Bacteroidia</taxon>
        <taxon>Bacteroidales</taxon>
        <taxon>Odoribacteraceae</taxon>
        <taxon>Butyricimonas</taxon>
    </lineage>
</organism>
<gene>
    <name evidence="1" type="ORF">D8S85_03530</name>
</gene>